<evidence type="ECO:0000313" key="2">
    <source>
        <dbReference type="Proteomes" id="UP001624684"/>
    </source>
</evidence>
<proteinExistence type="predicted"/>
<dbReference type="RefSeq" id="WP_335341968.1">
    <property type="nucleotide sequence ID" value="NZ_JAMBAQ010000001.1"/>
</dbReference>
<evidence type="ECO:0000313" key="1">
    <source>
        <dbReference type="EMBL" id="MFL1731708.1"/>
    </source>
</evidence>
<reference evidence="1 2" key="1">
    <citation type="submission" date="2024-11" db="EMBL/GenBank/DDBJ databases">
        <title>First Report of Moraxella oculi in Brazil in an Infectious Bovine Keratoconjunctivitis Outbreak.</title>
        <authorList>
            <person name="Carvalho C.V."/>
            <person name="Domingues R."/>
            <person name="Coutinho C."/>
            <person name="Honorio N.T.B.S."/>
            <person name="Faza D.R.L.R."/>
            <person name="Carvalho W.A."/>
            <person name="Machado A.B.F."/>
            <person name="Martins M.F."/>
            <person name="Gaspar E.B."/>
        </authorList>
    </citation>
    <scope>NUCLEOTIDE SEQUENCE [LARGE SCALE GENOMIC DNA]</scope>
    <source>
        <strain evidence="1 2">2117LE</strain>
    </source>
</reference>
<organism evidence="1 2">
    <name type="scientific">Moraxella oculi</name>
    <dbReference type="NCBI Taxonomy" id="2940516"/>
    <lineage>
        <taxon>Bacteria</taxon>
        <taxon>Pseudomonadati</taxon>
        <taxon>Pseudomonadota</taxon>
        <taxon>Gammaproteobacteria</taxon>
        <taxon>Moraxellales</taxon>
        <taxon>Moraxellaceae</taxon>
        <taxon>Moraxella</taxon>
    </lineage>
</organism>
<protein>
    <submittedName>
        <fullName evidence="1">Uncharacterized protein</fullName>
    </submittedName>
</protein>
<gene>
    <name evidence="1" type="ORF">ACJHVH_01650</name>
</gene>
<dbReference type="Proteomes" id="UP001624684">
    <property type="component" value="Unassembled WGS sequence"/>
</dbReference>
<name>A0ABW8U513_9GAMM</name>
<accession>A0ABW8U513</accession>
<sequence length="42" mass="4597">MKEKTNDKEMKKISKAILVAVGGALLAKAEAENKNNQKKVII</sequence>
<dbReference type="EMBL" id="JBJJXE010000001">
    <property type="protein sequence ID" value="MFL1731708.1"/>
    <property type="molecule type" value="Genomic_DNA"/>
</dbReference>
<keyword evidence="2" id="KW-1185">Reference proteome</keyword>
<comment type="caution">
    <text evidence="1">The sequence shown here is derived from an EMBL/GenBank/DDBJ whole genome shotgun (WGS) entry which is preliminary data.</text>
</comment>